<keyword evidence="2" id="KW-1185">Reference proteome</keyword>
<evidence type="ECO:0000313" key="1">
    <source>
        <dbReference type="EMBL" id="CAA7014787.1"/>
    </source>
</evidence>
<organism evidence="1 2">
    <name type="scientific">Microthlaspi erraticum</name>
    <dbReference type="NCBI Taxonomy" id="1685480"/>
    <lineage>
        <taxon>Eukaryota</taxon>
        <taxon>Viridiplantae</taxon>
        <taxon>Streptophyta</taxon>
        <taxon>Embryophyta</taxon>
        <taxon>Tracheophyta</taxon>
        <taxon>Spermatophyta</taxon>
        <taxon>Magnoliopsida</taxon>
        <taxon>eudicotyledons</taxon>
        <taxon>Gunneridae</taxon>
        <taxon>Pentapetalae</taxon>
        <taxon>rosids</taxon>
        <taxon>malvids</taxon>
        <taxon>Brassicales</taxon>
        <taxon>Brassicaceae</taxon>
        <taxon>Coluteocarpeae</taxon>
        <taxon>Microthlaspi</taxon>
    </lineage>
</organism>
<comment type="caution">
    <text evidence="1">The sequence shown here is derived from an EMBL/GenBank/DDBJ whole genome shotgun (WGS) entry which is preliminary data.</text>
</comment>
<accession>A0A6D2HGP4</accession>
<dbReference type="EMBL" id="CACVBM020000122">
    <property type="protein sequence ID" value="CAA7014787.1"/>
    <property type="molecule type" value="Genomic_DNA"/>
</dbReference>
<proteinExistence type="predicted"/>
<dbReference type="AlphaFoldDB" id="A0A6D2HGP4"/>
<name>A0A6D2HGP4_9BRAS</name>
<gene>
    <name evidence="1" type="ORF">MERR_LOCUS2022</name>
</gene>
<evidence type="ECO:0000313" key="2">
    <source>
        <dbReference type="Proteomes" id="UP000467841"/>
    </source>
</evidence>
<dbReference type="Proteomes" id="UP000467841">
    <property type="component" value="Unassembled WGS sequence"/>
</dbReference>
<reference evidence="1" key="1">
    <citation type="submission" date="2020-01" db="EMBL/GenBank/DDBJ databases">
        <authorList>
            <person name="Mishra B."/>
        </authorList>
    </citation>
    <scope>NUCLEOTIDE SEQUENCE [LARGE SCALE GENOMIC DNA]</scope>
</reference>
<sequence>MDADWESKLLSQVTKLISLTRATDSYSNPRIEWNLESVSLLLQIISFVSSMDLDSQPKPESEFMSLIAQIKSFCKSMVFDSQPKPLPELISLINSFTTNDSDSDWIRKLESHIIQITSLASSKALNSQWDLRSLISETISLFNSTDLESKESKPLPELMSLVAQMIKMKSQLVSLITETMSLHPEPELVSLIHQVFTSVVNSMNLELQQTMPIDWKSKFEKKLFSLIAPLYRQ</sequence>
<protein>
    <submittedName>
        <fullName evidence="1">Uncharacterized protein</fullName>
    </submittedName>
</protein>